<dbReference type="EMBL" id="JACHVS010000001">
    <property type="protein sequence ID" value="MBB2995571.1"/>
    <property type="molecule type" value="Genomic_DNA"/>
</dbReference>
<dbReference type="RefSeq" id="WP_183510806.1">
    <property type="nucleotide sequence ID" value="NZ_BAABGK010000094.1"/>
</dbReference>
<gene>
    <name evidence="1" type="ORF">E9229_001762</name>
</gene>
<sequence length="51" mass="5559">MEDSPVVPGYATLMELRVAGWTLAEIAAAYHVSEAQIRAELARSVSWRKAG</sequence>
<name>A0A839QU65_9MICC</name>
<proteinExistence type="predicted"/>
<evidence type="ECO:0000313" key="2">
    <source>
        <dbReference type="Proteomes" id="UP000523000"/>
    </source>
</evidence>
<protein>
    <submittedName>
        <fullName evidence="1">Uncharacterized protein (DUF433 family)</fullName>
    </submittedName>
</protein>
<reference evidence="1 2" key="1">
    <citation type="submission" date="2020-08" db="EMBL/GenBank/DDBJ databases">
        <title>Sequencing the genomes of 1000 actinobacteria strains.</title>
        <authorList>
            <person name="Klenk H.-P."/>
        </authorList>
    </citation>
    <scope>NUCLEOTIDE SEQUENCE [LARGE SCALE GENOMIC DNA]</scope>
    <source>
        <strain evidence="1 2">DSM 22826</strain>
    </source>
</reference>
<keyword evidence="2" id="KW-1185">Reference proteome</keyword>
<evidence type="ECO:0000313" key="1">
    <source>
        <dbReference type="EMBL" id="MBB2995571.1"/>
    </source>
</evidence>
<dbReference type="AlphaFoldDB" id="A0A839QU65"/>
<organism evidence="1 2">
    <name type="scientific">Paeniglutamicibacter cryotolerans</name>
    <dbReference type="NCBI Taxonomy" id="670079"/>
    <lineage>
        <taxon>Bacteria</taxon>
        <taxon>Bacillati</taxon>
        <taxon>Actinomycetota</taxon>
        <taxon>Actinomycetes</taxon>
        <taxon>Micrococcales</taxon>
        <taxon>Micrococcaceae</taxon>
        <taxon>Paeniglutamicibacter</taxon>
    </lineage>
</organism>
<accession>A0A839QU65</accession>
<comment type="caution">
    <text evidence="1">The sequence shown here is derived from an EMBL/GenBank/DDBJ whole genome shotgun (WGS) entry which is preliminary data.</text>
</comment>
<dbReference type="Proteomes" id="UP000523000">
    <property type="component" value="Unassembled WGS sequence"/>
</dbReference>